<dbReference type="EMBL" id="JASSZA010000005">
    <property type="protein sequence ID" value="KAK2111411.1"/>
    <property type="molecule type" value="Genomic_DNA"/>
</dbReference>
<keyword evidence="2" id="KW-0853">WD repeat</keyword>
<accession>A0ABQ9VQJ1</accession>
<gene>
    <name evidence="5" type="ORF">P7K49_011157</name>
</gene>
<evidence type="ECO:0000256" key="3">
    <source>
        <dbReference type="ARBA" id="ARBA00022737"/>
    </source>
</evidence>
<evidence type="ECO:0000256" key="2">
    <source>
        <dbReference type="ARBA" id="ARBA00022574"/>
    </source>
</evidence>
<feature type="domain" description="NLE" evidence="4">
    <location>
        <begin position="72"/>
        <end position="105"/>
    </location>
</feature>
<name>A0ABQ9VQJ1_SAGOE</name>
<proteinExistence type="predicted"/>
<keyword evidence="3" id="KW-0677">Repeat</keyword>
<evidence type="ECO:0000313" key="6">
    <source>
        <dbReference type="Proteomes" id="UP001266305"/>
    </source>
</evidence>
<protein>
    <recommendedName>
        <fullName evidence="4">NLE domain-containing protein</fullName>
    </recommendedName>
</protein>
<dbReference type="Pfam" id="PF08154">
    <property type="entry name" value="NLE"/>
    <property type="match status" value="1"/>
</dbReference>
<evidence type="ECO:0000313" key="5">
    <source>
        <dbReference type="EMBL" id="KAK2111411.1"/>
    </source>
</evidence>
<reference evidence="5 6" key="1">
    <citation type="submission" date="2023-05" db="EMBL/GenBank/DDBJ databases">
        <title>B98-5 Cell Line De Novo Hybrid Assembly: An Optical Mapping Approach.</title>
        <authorList>
            <person name="Kananen K."/>
            <person name="Auerbach J.A."/>
            <person name="Kautto E."/>
            <person name="Blachly J.S."/>
        </authorList>
    </citation>
    <scope>NUCLEOTIDE SEQUENCE [LARGE SCALE GENOMIC DNA]</scope>
    <source>
        <strain evidence="5">B95-8</strain>
        <tissue evidence="5">Cell line</tissue>
    </source>
</reference>
<dbReference type="InterPro" id="IPR012972">
    <property type="entry name" value="NLE"/>
</dbReference>
<evidence type="ECO:0000256" key="1">
    <source>
        <dbReference type="ARBA" id="ARBA00004123"/>
    </source>
</evidence>
<comment type="subcellular location">
    <subcellularLocation>
        <location evidence="1">Nucleus</location>
    </subcellularLocation>
</comment>
<dbReference type="Proteomes" id="UP001266305">
    <property type="component" value="Unassembled WGS sequence"/>
</dbReference>
<keyword evidence="6" id="KW-1185">Reference proteome</keyword>
<sequence>MWPAATPPDHGDGALSAGLFLLHVGTQDGGGDGGGGVTGASRRRSGLVGPFWKGDEADCRPACSRRRRRRLQFQDEGGQLLGSPFDVPVDITPDRLQLVCNALLAQPRISYPEQARWGNQMT</sequence>
<comment type="caution">
    <text evidence="5">The sequence shown here is derived from an EMBL/GenBank/DDBJ whole genome shotgun (WGS) entry which is preliminary data.</text>
</comment>
<organism evidence="5 6">
    <name type="scientific">Saguinus oedipus</name>
    <name type="common">Cotton-top tamarin</name>
    <name type="synonym">Oedipomidas oedipus</name>
    <dbReference type="NCBI Taxonomy" id="9490"/>
    <lineage>
        <taxon>Eukaryota</taxon>
        <taxon>Metazoa</taxon>
        <taxon>Chordata</taxon>
        <taxon>Craniata</taxon>
        <taxon>Vertebrata</taxon>
        <taxon>Euteleostomi</taxon>
        <taxon>Mammalia</taxon>
        <taxon>Eutheria</taxon>
        <taxon>Euarchontoglires</taxon>
        <taxon>Primates</taxon>
        <taxon>Haplorrhini</taxon>
        <taxon>Platyrrhini</taxon>
        <taxon>Cebidae</taxon>
        <taxon>Callitrichinae</taxon>
        <taxon>Saguinus</taxon>
    </lineage>
</organism>
<evidence type="ECO:0000259" key="4">
    <source>
        <dbReference type="Pfam" id="PF08154"/>
    </source>
</evidence>